<dbReference type="SUPFAM" id="SSF51419">
    <property type="entry name" value="PLP-binding barrel"/>
    <property type="match status" value="1"/>
</dbReference>
<organism evidence="2 3">
    <name type="scientific">Glossina brevipalpis</name>
    <dbReference type="NCBI Taxonomy" id="37001"/>
    <lineage>
        <taxon>Eukaryota</taxon>
        <taxon>Metazoa</taxon>
        <taxon>Ecdysozoa</taxon>
        <taxon>Arthropoda</taxon>
        <taxon>Hexapoda</taxon>
        <taxon>Insecta</taxon>
        <taxon>Pterygota</taxon>
        <taxon>Neoptera</taxon>
        <taxon>Endopterygota</taxon>
        <taxon>Diptera</taxon>
        <taxon>Brachycera</taxon>
        <taxon>Muscomorpha</taxon>
        <taxon>Hippoboscoidea</taxon>
        <taxon>Glossinidae</taxon>
        <taxon>Glossina</taxon>
    </lineage>
</organism>
<dbReference type="Proteomes" id="UP000091820">
    <property type="component" value="Unassembled WGS sequence"/>
</dbReference>
<evidence type="ECO:0000313" key="2">
    <source>
        <dbReference type="EnsemblMetazoa" id="GBRI025626-PA"/>
    </source>
</evidence>
<evidence type="ECO:0000256" key="1">
    <source>
        <dbReference type="ARBA" id="ARBA00022898"/>
    </source>
</evidence>
<proteinExistence type="predicted"/>
<evidence type="ECO:0000313" key="3">
    <source>
        <dbReference type="Proteomes" id="UP000091820"/>
    </source>
</evidence>
<accession>A0A1A9WN20</accession>
<dbReference type="GO" id="GO:0030170">
    <property type="term" value="F:pyridoxal phosphate binding"/>
    <property type="evidence" value="ECO:0007669"/>
    <property type="project" value="InterPro"/>
</dbReference>
<sequence>MIKRVMTDIDVKAGLQQILKRIDAAYEKRPKDRDIDKPLLVAVSKTKPVEMIIDAYSVGQRHFGENYVQELVDKSQHPDILQKCPDIKWHFIGHLQNNKINKSYLKINPSTFGGIWERT</sequence>
<evidence type="ECO:0008006" key="4">
    <source>
        <dbReference type="Google" id="ProtNLM"/>
    </source>
</evidence>
<reference evidence="2" key="2">
    <citation type="submission" date="2020-05" db="UniProtKB">
        <authorList>
            <consortium name="EnsemblMetazoa"/>
        </authorList>
    </citation>
    <scope>IDENTIFICATION</scope>
    <source>
        <strain evidence="2">IAEA</strain>
    </source>
</reference>
<dbReference type="InterPro" id="IPR011078">
    <property type="entry name" value="PyrdxlP_homeostasis"/>
</dbReference>
<dbReference type="AlphaFoldDB" id="A0A1A9WN20"/>
<dbReference type="STRING" id="37001.A0A1A9WN20"/>
<dbReference type="VEuPathDB" id="VectorBase:GBRI025626"/>
<reference evidence="3" key="1">
    <citation type="submission" date="2014-03" db="EMBL/GenBank/DDBJ databases">
        <authorList>
            <person name="Aksoy S."/>
            <person name="Warren W."/>
            <person name="Wilson R.K."/>
        </authorList>
    </citation>
    <scope>NUCLEOTIDE SEQUENCE [LARGE SCALE GENOMIC DNA]</scope>
    <source>
        <strain evidence="3">IAEA</strain>
    </source>
</reference>
<dbReference type="EnsemblMetazoa" id="GBRI025626-RA">
    <property type="protein sequence ID" value="GBRI025626-PA"/>
    <property type="gene ID" value="GBRI025626"/>
</dbReference>
<protein>
    <recommendedName>
        <fullName evidence="4">Alanine racemase N-terminal domain-containing protein</fullName>
    </recommendedName>
</protein>
<dbReference type="PANTHER" id="PTHR10146:SF14">
    <property type="entry name" value="PYRIDOXAL PHOSPHATE HOMEOSTASIS PROTEIN"/>
    <property type="match status" value="1"/>
</dbReference>
<name>A0A1A9WN20_9MUSC</name>
<keyword evidence="3" id="KW-1185">Reference proteome</keyword>
<dbReference type="Gene3D" id="3.20.20.10">
    <property type="entry name" value="Alanine racemase"/>
    <property type="match status" value="1"/>
</dbReference>
<dbReference type="PANTHER" id="PTHR10146">
    <property type="entry name" value="PROLINE SYNTHETASE CO-TRANSCRIBED BACTERIAL HOMOLOG PROTEIN"/>
    <property type="match status" value="1"/>
</dbReference>
<keyword evidence="1" id="KW-0663">Pyridoxal phosphate</keyword>
<dbReference type="InterPro" id="IPR029066">
    <property type="entry name" value="PLP-binding_barrel"/>
</dbReference>